<feature type="compositionally biased region" description="Low complexity" evidence="1">
    <location>
        <begin position="94"/>
        <end position="108"/>
    </location>
</feature>
<keyword evidence="2" id="KW-0472">Membrane</keyword>
<organism evidence="3 4">
    <name type="scientific">Salinisphaera hydrothermalis (strain C41B8)</name>
    <dbReference type="NCBI Taxonomy" id="1304275"/>
    <lineage>
        <taxon>Bacteria</taxon>
        <taxon>Pseudomonadati</taxon>
        <taxon>Pseudomonadota</taxon>
        <taxon>Gammaproteobacteria</taxon>
        <taxon>Salinisphaerales</taxon>
        <taxon>Salinisphaeraceae</taxon>
        <taxon>Salinisphaera</taxon>
    </lineage>
</organism>
<reference evidence="3 4" key="1">
    <citation type="submission" date="2013-03" db="EMBL/GenBank/DDBJ databases">
        <title>Salinisphaera hydrothermalis C41B8 Genome Sequencing.</title>
        <authorList>
            <person name="Li C."/>
            <person name="Lai Q."/>
            <person name="Shao Z."/>
        </authorList>
    </citation>
    <scope>NUCLEOTIDE SEQUENCE [LARGE SCALE GENOMIC DNA]</scope>
    <source>
        <strain evidence="3 4">C41B8</strain>
    </source>
</reference>
<keyword evidence="2" id="KW-0812">Transmembrane</keyword>
<sequence length="126" mass="12565">MPAFINEIYTPGFKIESGDVMKSMLRPTVLLAGAMVLGASLQGCVLAAGAAAGAAGGYEAKKHGYDVQSPVKKDSAGGYKGQAPVVKHPEDDSTSSSSSSHAAEPADAGGHDADDDGNTGSATTPN</sequence>
<keyword evidence="4" id="KW-1185">Reference proteome</keyword>
<accession>A0A084IG97</accession>
<dbReference type="OrthoDB" id="9964583at2"/>
<feature type="transmembrane region" description="Helical" evidence="2">
    <location>
        <begin position="29"/>
        <end position="52"/>
    </location>
</feature>
<dbReference type="AlphaFoldDB" id="A0A084IG97"/>
<feature type="region of interest" description="Disordered" evidence="1">
    <location>
        <begin position="69"/>
        <end position="126"/>
    </location>
</feature>
<dbReference type="RefSeq" id="WP_037341676.1">
    <property type="nucleotide sequence ID" value="NZ_APNK01000058.1"/>
</dbReference>
<evidence type="ECO:0000313" key="4">
    <source>
        <dbReference type="Proteomes" id="UP000028302"/>
    </source>
</evidence>
<protein>
    <submittedName>
        <fullName evidence="3">Uncharacterized protein</fullName>
    </submittedName>
</protein>
<name>A0A084IG97_SALHC</name>
<gene>
    <name evidence="3" type="ORF">C41B8_18552</name>
</gene>
<comment type="caution">
    <text evidence="3">The sequence shown here is derived from an EMBL/GenBank/DDBJ whole genome shotgun (WGS) entry which is preliminary data.</text>
</comment>
<evidence type="ECO:0000256" key="1">
    <source>
        <dbReference type="SAM" id="MobiDB-lite"/>
    </source>
</evidence>
<proteinExistence type="predicted"/>
<keyword evidence="2" id="KW-1133">Transmembrane helix</keyword>
<dbReference type="EMBL" id="APNK01000058">
    <property type="protein sequence ID" value="KEZ75731.1"/>
    <property type="molecule type" value="Genomic_DNA"/>
</dbReference>
<evidence type="ECO:0000313" key="3">
    <source>
        <dbReference type="EMBL" id="KEZ75731.1"/>
    </source>
</evidence>
<evidence type="ECO:0000256" key="2">
    <source>
        <dbReference type="SAM" id="Phobius"/>
    </source>
</evidence>
<dbReference type="Proteomes" id="UP000028302">
    <property type="component" value="Unassembled WGS sequence"/>
</dbReference>